<dbReference type="SUPFAM" id="SSF53335">
    <property type="entry name" value="S-adenosyl-L-methionine-dependent methyltransferases"/>
    <property type="match status" value="1"/>
</dbReference>
<gene>
    <name evidence="1" type="ORF">AMTR_s00155p00066550</name>
</gene>
<evidence type="ECO:0008006" key="3">
    <source>
        <dbReference type="Google" id="ProtNLM"/>
    </source>
</evidence>
<protein>
    <recommendedName>
        <fullName evidence="3">rRNA methylase YtqB</fullName>
    </recommendedName>
</protein>
<dbReference type="Proteomes" id="UP000017836">
    <property type="component" value="Unassembled WGS sequence"/>
</dbReference>
<dbReference type="Gramene" id="ERN07683">
    <property type="protein sequence ID" value="ERN07683"/>
    <property type="gene ID" value="AMTR_s00155p00066550"/>
</dbReference>
<dbReference type="eggNOG" id="ENOG502QQ3B">
    <property type="taxonomic scope" value="Eukaryota"/>
</dbReference>
<proteinExistence type="predicted"/>
<dbReference type="STRING" id="13333.W1PI67"/>
<dbReference type="PANTHER" id="PTHR35276:SF1">
    <property type="entry name" value="TRNA (MNM(5)S(2)U34)-METHYLTRANSFERASE, CHLOROPLASTIC"/>
    <property type="match status" value="1"/>
</dbReference>
<dbReference type="InterPro" id="IPR029063">
    <property type="entry name" value="SAM-dependent_MTases_sf"/>
</dbReference>
<dbReference type="Pfam" id="PF06962">
    <property type="entry name" value="rRNA_methylase"/>
    <property type="match status" value="1"/>
</dbReference>
<dbReference type="HOGENOM" id="CLU_079190_0_0_1"/>
<dbReference type="AlphaFoldDB" id="W1PI67"/>
<dbReference type="EMBL" id="KI393623">
    <property type="protein sequence ID" value="ERN07683.1"/>
    <property type="molecule type" value="Genomic_DNA"/>
</dbReference>
<dbReference type="GO" id="GO:0003729">
    <property type="term" value="F:mRNA binding"/>
    <property type="evidence" value="ECO:0007669"/>
    <property type="project" value="EnsemblPlants"/>
</dbReference>
<evidence type="ECO:0000313" key="2">
    <source>
        <dbReference type="Proteomes" id="UP000017836"/>
    </source>
</evidence>
<accession>W1PI67</accession>
<dbReference type="PANTHER" id="PTHR35276">
    <property type="entry name" value="S-ADENOSYL-L-METHIONINE-DEPENDENT METHYLTRANSFERASES SUPERFAMILY PROTEIN"/>
    <property type="match status" value="1"/>
</dbReference>
<organism evidence="1 2">
    <name type="scientific">Amborella trichopoda</name>
    <dbReference type="NCBI Taxonomy" id="13333"/>
    <lineage>
        <taxon>Eukaryota</taxon>
        <taxon>Viridiplantae</taxon>
        <taxon>Streptophyta</taxon>
        <taxon>Embryophyta</taxon>
        <taxon>Tracheophyta</taxon>
        <taxon>Spermatophyta</taxon>
        <taxon>Magnoliopsida</taxon>
        <taxon>Amborellales</taxon>
        <taxon>Amborellaceae</taxon>
        <taxon>Amborella</taxon>
    </lineage>
</organism>
<reference evidence="2" key="1">
    <citation type="journal article" date="2013" name="Science">
        <title>The Amborella genome and the evolution of flowering plants.</title>
        <authorList>
            <consortium name="Amborella Genome Project"/>
        </authorList>
    </citation>
    <scope>NUCLEOTIDE SEQUENCE [LARGE SCALE GENOMIC DNA]</scope>
</reference>
<dbReference type="OMA" id="VLVVYHG"/>
<name>W1PI67_AMBTC</name>
<sequence length="292" mass="31845">MKTFTCLRMSIPNFPLFSPSSFSLRQNFPKVCCLQNPNLVSEEFKYKKKHTKSGNFAISSVSETSPVLGLEDALMGFIYGERKVTEVAHSVWRHVVRGGDIVIDATCGNGHDTLALLKMVSNGSGHGHVYGLDIQQFALDSTHSLLDEAATLYERGLVKLFLLCHSRMEEIVPEGVSIRLVAFNLGYLPGGDKAVITSPKTTLPALEATTRILQRGGFISVMVYIGHPGGREELETVEGFASGLPAGSWSCSRFTMFNRPASPVLFLIFKKCGFIEMGTSSLPLPLSLPVKG</sequence>
<dbReference type="InterPro" id="IPR010719">
    <property type="entry name" value="MnmM_MeTrfase"/>
</dbReference>
<dbReference type="Gene3D" id="3.40.50.150">
    <property type="entry name" value="Vaccinia Virus protein VP39"/>
    <property type="match status" value="1"/>
</dbReference>
<evidence type="ECO:0000313" key="1">
    <source>
        <dbReference type="EMBL" id="ERN07683.1"/>
    </source>
</evidence>
<keyword evidence="2" id="KW-1185">Reference proteome</keyword>